<protein>
    <recommendedName>
        <fullName evidence="2">Nephrocystin 3-like N-terminal domain-containing protein</fullName>
    </recommendedName>
</protein>
<dbReference type="AlphaFoldDB" id="A0A9W8J4U1"/>
<gene>
    <name evidence="3" type="ORF">H1R20_g7951</name>
</gene>
<dbReference type="SUPFAM" id="SSF52540">
    <property type="entry name" value="P-loop containing nucleoside triphosphate hydrolases"/>
    <property type="match status" value="1"/>
</dbReference>
<organism evidence="3 4">
    <name type="scientific">Candolleomyces eurysporus</name>
    <dbReference type="NCBI Taxonomy" id="2828524"/>
    <lineage>
        <taxon>Eukaryota</taxon>
        <taxon>Fungi</taxon>
        <taxon>Dikarya</taxon>
        <taxon>Basidiomycota</taxon>
        <taxon>Agaricomycotina</taxon>
        <taxon>Agaricomycetes</taxon>
        <taxon>Agaricomycetidae</taxon>
        <taxon>Agaricales</taxon>
        <taxon>Agaricineae</taxon>
        <taxon>Psathyrellaceae</taxon>
        <taxon>Candolleomyces</taxon>
    </lineage>
</organism>
<feature type="non-terminal residue" evidence="3">
    <location>
        <position position="592"/>
    </location>
</feature>
<keyword evidence="1" id="KW-0677">Repeat</keyword>
<proteinExistence type="predicted"/>
<evidence type="ECO:0000256" key="1">
    <source>
        <dbReference type="ARBA" id="ARBA00022737"/>
    </source>
</evidence>
<reference evidence="3" key="1">
    <citation type="submission" date="2022-06" db="EMBL/GenBank/DDBJ databases">
        <title>Genome Sequence of Candolleomyces eurysporus.</title>
        <authorList>
            <person name="Buettner E."/>
        </authorList>
    </citation>
    <scope>NUCLEOTIDE SEQUENCE</scope>
    <source>
        <strain evidence="3">VTCC 930004</strain>
    </source>
</reference>
<evidence type="ECO:0000313" key="3">
    <source>
        <dbReference type="EMBL" id="KAJ2929156.1"/>
    </source>
</evidence>
<dbReference type="InterPro" id="IPR056884">
    <property type="entry name" value="NPHP3-like_N"/>
</dbReference>
<dbReference type="PANTHER" id="PTHR10039">
    <property type="entry name" value="AMELOGENIN"/>
    <property type="match status" value="1"/>
</dbReference>
<dbReference type="PANTHER" id="PTHR10039:SF14">
    <property type="entry name" value="NACHT DOMAIN-CONTAINING PROTEIN"/>
    <property type="match status" value="1"/>
</dbReference>
<dbReference type="OrthoDB" id="194358at2759"/>
<dbReference type="Pfam" id="PF24883">
    <property type="entry name" value="NPHP3_N"/>
    <property type="match status" value="1"/>
</dbReference>
<name>A0A9W8J4U1_9AGAR</name>
<dbReference type="EMBL" id="JANBPK010000892">
    <property type="protein sequence ID" value="KAJ2929156.1"/>
    <property type="molecule type" value="Genomic_DNA"/>
</dbReference>
<feature type="domain" description="Nephrocystin 3-like N-terminal" evidence="2">
    <location>
        <begin position="62"/>
        <end position="227"/>
    </location>
</feature>
<dbReference type="Proteomes" id="UP001140091">
    <property type="component" value="Unassembled WGS sequence"/>
</dbReference>
<comment type="caution">
    <text evidence="3">The sequence shown here is derived from an EMBL/GenBank/DDBJ whole genome shotgun (WGS) entry which is preliminary data.</text>
</comment>
<dbReference type="Gene3D" id="3.40.50.300">
    <property type="entry name" value="P-loop containing nucleotide triphosphate hydrolases"/>
    <property type="match status" value="1"/>
</dbReference>
<evidence type="ECO:0000259" key="2">
    <source>
        <dbReference type="Pfam" id="PF24883"/>
    </source>
</evidence>
<accession>A0A9W8J4U1</accession>
<keyword evidence="4" id="KW-1185">Reference proteome</keyword>
<evidence type="ECO:0000313" key="4">
    <source>
        <dbReference type="Proteomes" id="UP001140091"/>
    </source>
</evidence>
<sequence>MSIFPNAQNFKIDNVHVQSFEDSQKGGWKMLLNNIADNALHDSSARFDAPKCDEDTRVEVTKELMDWIQDREAPQRLLCMTGAAGSGKSALQQTIAEECSGSNILGSAFFFSAGDPTRNNLSCIVPTIACQLGLHSAALRNAIGKVIEDNPLVFKKKIKIQMDMLVVTPFKRLCASGELDRNTFPHAILIDGLDECSGEENQAELLSTIKDCLLDNDLPFRIFIASRPEWAIRSALYSEPEGDLYRLAYHIKLSDKYDATADIRRYLWRRLQDIGHRSHDRRAQSLWPAKEDIEKLVAAASGQFVYAATVVKYVSERRGSPVDRLKAIINWTPEGGQQTRPLELLDILYRNILSTAKELYEAVDTNRGRDFLLLLRAHQMNSNSRIRRTQDSTRSFDEILSLEDGGHQVLFSDLHSLVFVRQSPRRTEVWEEMCFYHLSFSEFLDSEFRAQHLFVSETRVRQYVLESCLQKLLQQEDFLEDWSFARIISALHRYSDNRIAYVDDLRLIDFTRNNGWGMIDERLSSHIERDLFSEWSGLLRFTFNAIQRLNDDLHEHELADIVKSYSDKWKERYKRYSFQLEKEEDSSSSLSS</sequence>
<dbReference type="InterPro" id="IPR027417">
    <property type="entry name" value="P-loop_NTPase"/>
</dbReference>